<gene>
    <name evidence="3" type="ORF">PPRIM_AZ9-3.1.T1310049</name>
</gene>
<feature type="transmembrane region" description="Helical" evidence="2">
    <location>
        <begin position="306"/>
        <end position="327"/>
    </location>
</feature>
<sequence length="860" mass="101485">MNVQNSSSIDINSSEDRKDDINEVIVMMNNQFLKVRRPNEENILDYLNYDQQNNKEKLTSKDNTLNLESPQQALLQQKNENQSYFQFPNSPQKTYNSILLKLVNEEENPNINLNEFQLRYQMILNDLCFNYSPLDQQLIYKKLRNIFQQFSSFYDIIYFVIGFLFIFECTITITFGSKQIFNISFYVIQYFIMVLESILQFKEQTQLNNIYESVFHVLIFLLIIVNNLIEFQYLCIGLFFHLYFSIKKYKIVKQKYFLYIKNISILEIVIIYILFIHVSALLFFIISNNEADPWIEDLNEYKDWSISYFYSLFWSITTITTVGQNLIQLKNESLVLITILIQICNIVFIIFVAVNKQQMFLKLGQFSENIDVINNYLNEKKISQKLQQEIKTILYNKWQEKYLSNHEQEQQILQLLPQYLNEDLKIEMFSKILQQIPFFSQISYECYREIILQFKEYTFSHNEILDQTGLYYCSKGSFELFLPNSVRISSKKQNNLFYGLNSLFYDKQDVCQAVSINKTQFIYLSRYSFLKVMRKYPVDYQMYRMQMEMNQLDIGNQCYICQDLKHGLDECPKIHLFINKLSVLSNHLTSEDMGRMKFKRKRDRSTNAVFSQRLFEDAASMFQEILIQDETIKEFSIVPQQIQNNNPRKKSKSLNSDENSKALQKSNSGHSLSAIQKPQGSGLSFSTFSMFKDVQGQRKISKQQDSDKISSNSQNKQHQSSSNSFKDLPITMNMEDKIVDDSIFAAQPRIKKQQIGKQGTTSIKITPPNAPLQAIPSVSDINTLNEDSFVNQYSMSSKRYSSPQKKASSKATVETQKQFEQMEIQKMEFECPINLMHYFPQHNIQEVIEKFKSIQNREFQ</sequence>
<feature type="transmembrane region" description="Helical" evidence="2">
    <location>
        <begin position="334"/>
        <end position="354"/>
    </location>
</feature>
<dbReference type="PANTHER" id="PTHR45689">
    <property type="entry name" value="I[[H]] CHANNEL, ISOFORM E"/>
    <property type="match status" value="1"/>
</dbReference>
<keyword evidence="2" id="KW-0472">Membrane</keyword>
<feature type="compositionally biased region" description="Low complexity" evidence="1">
    <location>
        <begin position="710"/>
        <end position="724"/>
    </location>
</feature>
<feature type="transmembrane region" description="Helical" evidence="2">
    <location>
        <begin position="213"/>
        <end position="244"/>
    </location>
</feature>
<dbReference type="GO" id="GO:0003254">
    <property type="term" value="P:regulation of membrane depolarization"/>
    <property type="evidence" value="ECO:0007669"/>
    <property type="project" value="TreeGrafter"/>
</dbReference>
<proteinExistence type="predicted"/>
<accession>A0A8S1PV92</accession>
<dbReference type="GO" id="GO:0035725">
    <property type="term" value="P:sodium ion transmembrane transport"/>
    <property type="evidence" value="ECO:0007669"/>
    <property type="project" value="TreeGrafter"/>
</dbReference>
<dbReference type="AlphaFoldDB" id="A0A8S1PV92"/>
<dbReference type="GO" id="GO:0098855">
    <property type="term" value="C:HCN channel complex"/>
    <property type="evidence" value="ECO:0007669"/>
    <property type="project" value="TreeGrafter"/>
</dbReference>
<evidence type="ECO:0000313" key="4">
    <source>
        <dbReference type="Proteomes" id="UP000688137"/>
    </source>
</evidence>
<feature type="transmembrane region" description="Helical" evidence="2">
    <location>
        <begin position="156"/>
        <end position="176"/>
    </location>
</feature>
<evidence type="ECO:0000313" key="3">
    <source>
        <dbReference type="EMBL" id="CAD8106558.1"/>
    </source>
</evidence>
<feature type="region of interest" description="Disordered" evidence="1">
    <location>
        <begin position="696"/>
        <end position="729"/>
    </location>
</feature>
<feature type="compositionally biased region" description="Polar residues" evidence="1">
    <location>
        <begin position="653"/>
        <end position="678"/>
    </location>
</feature>
<organism evidence="3 4">
    <name type="scientific">Paramecium primaurelia</name>
    <dbReference type="NCBI Taxonomy" id="5886"/>
    <lineage>
        <taxon>Eukaryota</taxon>
        <taxon>Sar</taxon>
        <taxon>Alveolata</taxon>
        <taxon>Ciliophora</taxon>
        <taxon>Intramacronucleata</taxon>
        <taxon>Oligohymenophorea</taxon>
        <taxon>Peniculida</taxon>
        <taxon>Parameciidae</taxon>
        <taxon>Paramecium</taxon>
    </lineage>
</organism>
<name>A0A8S1PV92_PARPR</name>
<evidence type="ECO:0008006" key="5">
    <source>
        <dbReference type="Google" id="ProtNLM"/>
    </source>
</evidence>
<evidence type="ECO:0000256" key="2">
    <source>
        <dbReference type="SAM" id="Phobius"/>
    </source>
</evidence>
<protein>
    <recommendedName>
        <fullName evidence="5">Cyclic nucleotide-binding domain-containing protein</fullName>
    </recommendedName>
</protein>
<dbReference type="PANTHER" id="PTHR45689:SF5">
    <property type="entry name" value="I[[H]] CHANNEL, ISOFORM E"/>
    <property type="match status" value="1"/>
</dbReference>
<feature type="transmembrane region" description="Helical" evidence="2">
    <location>
        <begin position="265"/>
        <end position="286"/>
    </location>
</feature>
<dbReference type="OMA" id="ADPWIED"/>
<dbReference type="InterPro" id="IPR051413">
    <property type="entry name" value="K/Na_HCN_channel"/>
</dbReference>
<keyword evidence="4" id="KW-1185">Reference proteome</keyword>
<reference evidence="3" key="1">
    <citation type="submission" date="2021-01" db="EMBL/GenBank/DDBJ databases">
        <authorList>
            <consortium name="Genoscope - CEA"/>
            <person name="William W."/>
        </authorList>
    </citation>
    <scope>NUCLEOTIDE SEQUENCE</scope>
</reference>
<dbReference type="GO" id="GO:0005249">
    <property type="term" value="F:voltage-gated potassium channel activity"/>
    <property type="evidence" value="ECO:0007669"/>
    <property type="project" value="TreeGrafter"/>
</dbReference>
<keyword evidence="2" id="KW-0812">Transmembrane</keyword>
<comment type="caution">
    <text evidence="3">The sequence shown here is derived from an EMBL/GenBank/DDBJ whole genome shotgun (WGS) entry which is preliminary data.</text>
</comment>
<dbReference type="Proteomes" id="UP000688137">
    <property type="component" value="Unassembled WGS sequence"/>
</dbReference>
<evidence type="ECO:0000256" key="1">
    <source>
        <dbReference type="SAM" id="MobiDB-lite"/>
    </source>
</evidence>
<feature type="region of interest" description="Disordered" evidence="1">
    <location>
        <begin position="638"/>
        <end position="678"/>
    </location>
</feature>
<feature type="transmembrane region" description="Helical" evidence="2">
    <location>
        <begin position="183"/>
        <end position="201"/>
    </location>
</feature>
<keyword evidence="2" id="KW-1133">Transmembrane helix</keyword>
<dbReference type="EMBL" id="CAJJDM010000134">
    <property type="protein sequence ID" value="CAD8106558.1"/>
    <property type="molecule type" value="Genomic_DNA"/>
</dbReference>